<feature type="repeat" description="TNFR-Cys" evidence="1">
    <location>
        <begin position="47"/>
        <end position="89"/>
    </location>
</feature>
<dbReference type="GO" id="GO:0050829">
    <property type="term" value="P:defense response to Gram-negative bacterium"/>
    <property type="evidence" value="ECO:0007669"/>
    <property type="project" value="TreeGrafter"/>
</dbReference>
<protein>
    <recommendedName>
        <fullName evidence="2">TNFR-Cys domain-containing protein</fullName>
    </recommendedName>
</protein>
<dbReference type="GO" id="GO:0046642">
    <property type="term" value="P:negative regulation of alpha-beta T cell proliferation"/>
    <property type="evidence" value="ECO:0007669"/>
    <property type="project" value="TreeGrafter"/>
</dbReference>
<evidence type="ECO:0000313" key="3">
    <source>
        <dbReference type="Ensembl" id="ENSOABP00000003528.1"/>
    </source>
</evidence>
<keyword evidence="4" id="KW-1185">Reference proteome</keyword>
<name>A0A668RGP3_OREAU</name>
<sequence length="196" mass="21363">MTFQGVIVASLPALDPYRIGNECCPKCLAGSRVKTHCNEYRSTSCVPCADGTFTKKPNGLDRCTPCTNCHSTLGLKLKKQCTTTSDTLCEPLEGFYCEQLTGHSCTKAREHKRCKPGQRVSQKGTALTDTKCSDCSDGTLYNGTLDSCQPHTQCHFQQLTPGTPKLSLCGTCSSHMYLVCCSRVRVQQVHPVALCL</sequence>
<dbReference type="Pfam" id="PF00020">
    <property type="entry name" value="TNFR_c6"/>
    <property type="match status" value="1"/>
</dbReference>
<dbReference type="GO" id="GO:0009897">
    <property type="term" value="C:external side of plasma membrane"/>
    <property type="evidence" value="ECO:0007669"/>
    <property type="project" value="TreeGrafter"/>
</dbReference>
<dbReference type="PROSITE" id="PS50050">
    <property type="entry name" value="TNFR_NGFR_2"/>
    <property type="match status" value="1"/>
</dbReference>
<comment type="caution">
    <text evidence="1">Lacks conserved residue(s) required for the propagation of feature annotation.</text>
</comment>
<dbReference type="GO" id="GO:0002720">
    <property type="term" value="P:positive regulation of cytokine production involved in immune response"/>
    <property type="evidence" value="ECO:0007669"/>
    <property type="project" value="TreeGrafter"/>
</dbReference>
<dbReference type="AlphaFoldDB" id="A0A668RGP3"/>
<accession>A0A668RGP3</accession>
<organism evidence="3 4">
    <name type="scientific">Oreochromis aureus</name>
    <name type="common">Israeli tilapia</name>
    <name type="synonym">Chromis aureus</name>
    <dbReference type="NCBI Taxonomy" id="47969"/>
    <lineage>
        <taxon>Eukaryota</taxon>
        <taxon>Metazoa</taxon>
        <taxon>Chordata</taxon>
        <taxon>Craniata</taxon>
        <taxon>Vertebrata</taxon>
        <taxon>Euteleostomi</taxon>
        <taxon>Actinopterygii</taxon>
        <taxon>Neopterygii</taxon>
        <taxon>Teleostei</taxon>
        <taxon>Neoteleostei</taxon>
        <taxon>Acanthomorphata</taxon>
        <taxon>Ovalentaria</taxon>
        <taxon>Cichlomorphae</taxon>
        <taxon>Cichliformes</taxon>
        <taxon>Cichlidae</taxon>
        <taxon>African cichlids</taxon>
        <taxon>Pseudocrenilabrinae</taxon>
        <taxon>Oreochromini</taxon>
        <taxon>Oreochromis</taxon>
    </lineage>
</organism>
<dbReference type="GO" id="GO:0050830">
    <property type="term" value="P:defense response to Gram-positive bacterium"/>
    <property type="evidence" value="ECO:0007669"/>
    <property type="project" value="TreeGrafter"/>
</dbReference>
<dbReference type="SUPFAM" id="SSF57586">
    <property type="entry name" value="TNF receptor-like"/>
    <property type="match status" value="2"/>
</dbReference>
<dbReference type="PANTHER" id="PTHR46838">
    <property type="entry name" value="TUMOR NECROSIS FACTOR RECEPTOR SUPERFAMILY MEMBER 14"/>
    <property type="match status" value="1"/>
</dbReference>
<dbReference type="FunFam" id="2.10.50.10:FF:000007">
    <property type="entry name" value="TNF receptor superfamily member 14"/>
    <property type="match status" value="1"/>
</dbReference>
<evidence type="ECO:0000313" key="4">
    <source>
        <dbReference type="Proteomes" id="UP000472276"/>
    </source>
</evidence>
<dbReference type="InterPro" id="IPR001368">
    <property type="entry name" value="TNFR/NGFR_Cys_rich_reg"/>
</dbReference>
<feature type="domain" description="TNFR-Cys" evidence="2">
    <location>
        <begin position="47"/>
        <end position="89"/>
    </location>
</feature>
<reference evidence="3" key="2">
    <citation type="submission" date="2025-09" db="UniProtKB">
        <authorList>
            <consortium name="Ensembl"/>
        </authorList>
    </citation>
    <scope>IDENTIFICATION</scope>
</reference>
<dbReference type="GO" id="GO:0006955">
    <property type="term" value="P:immune response"/>
    <property type="evidence" value="ECO:0007669"/>
    <property type="project" value="InterPro"/>
</dbReference>
<dbReference type="OMA" id="RIGNECC"/>
<dbReference type="SMART" id="SM00208">
    <property type="entry name" value="TNFR"/>
    <property type="match status" value="2"/>
</dbReference>
<evidence type="ECO:0000256" key="1">
    <source>
        <dbReference type="PROSITE-ProRule" id="PRU00206"/>
    </source>
</evidence>
<proteinExistence type="predicted"/>
<dbReference type="GO" id="GO:0004888">
    <property type="term" value="F:transmembrane signaling receptor activity"/>
    <property type="evidence" value="ECO:0007669"/>
    <property type="project" value="InterPro"/>
</dbReference>
<dbReference type="PRINTS" id="PR01680">
    <property type="entry name" value="TNFACTORR6"/>
</dbReference>
<dbReference type="Ensembl" id="ENSOABT00000003653.2">
    <property type="protein sequence ID" value="ENSOABP00000003528.1"/>
    <property type="gene ID" value="ENSOABG00000002085.2"/>
</dbReference>
<reference evidence="3" key="1">
    <citation type="submission" date="2025-08" db="UniProtKB">
        <authorList>
            <consortium name="Ensembl"/>
        </authorList>
    </citation>
    <scope>IDENTIFICATION</scope>
</reference>
<feature type="disulfide bond" evidence="1">
    <location>
        <begin position="48"/>
        <end position="63"/>
    </location>
</feature>
<dbReference type="GO" id="GO:2000406">
    <property type="term" value="P:positive regulation of T cell migration"/>
    <property type="evidence" value="ECO:0007669"/>
    <property type="project" value="TreeGrafter"/>
</dbReference>
<dbReference type="InterPro" id="IPR008063">
    <property type="entry name" value="Fas_rcpt"/>
</dbReference>
<dbReference type="PANTHER" id="PTHR46838:SF1">
    <property type="entry name" value="TUMOR NECROSIS FACTOR RECEPTOR SUPERFAMILY MEMBER 14"/>
    <property type="match status" value="1"/>
</dbReference>
<dbReference type="Gene3D" id="2.10.50.10">
    <property type="entry name" value="Tumor Necrosis Factor Receptor, subunit A, domain 2"/>
    <property type="match status" value="3"/>
</dbReference>
<evidence type="ECO:0000259" key="2">
    <source>
        <dbReference type="PROSITE" id="PS50050"/>
    </source>
</evidence>
<dbReference type="GO" id="GO:0006915">
    <property type="term" value="P:apoptotic process"/>
    <property type="evidence" value="ECO:0007669"/>
    <property type="project" value="InterPro"/>
</dbReference>
<dbReference type="PROSITE" id="PS00652">
    <property type="entry name" value="TNFR_NGFR_1"/>
    <property type="match status" value="1"/>
</dbReference>
<dbReference type="GO" id="GO:0007165">
    <property type="term" value="P:signal transduction"/>
    <property type="evidence" value="ECO:0007669"/>
    <property type="project" value="InterPro"/>
</dbReference>
<keyword evidence="1" id="KW-1015">Disulfide bond</keyword>
<dbReference type="Proteomes" id="UP000472276">
    <property type="component" value="Unassembled WGS sequence"/>
</dbReference>